<evidence type="ECO:0000313" key="14">
    <source>
        <dbReference type="Proteomes" id="UP000476176"/>
    </source>
</evidence>
<dbReference type="EMBL" id="QXGA01000185">
    <property type="protein sequence ID" value="KAE9150513.1"/>
    <property type="molecule type" value="Genomic_DNA"/>
</dbReference>
<evidence type="ECO:0000313" key="6">
    <source>
        <dbReference type="EMBL" id="KAE9244086.1"/>
    </source>
</evidence>
<dbReference type="EMBL" id="QXGF01000279">
    <property type="protein sequence ID" value="KAE8942947.1"/>
    <property type="molecule type" value="Genomic_DNA"/>
</dbReference>
<dbReference type="Proteomes" id="UP000433483">
    <property type="component" value="Unassembled WGS sequence"/>
</dbReference>
<dbReference type="EMBL" id="QXGD01000303">
    <property type="protein sequence ID" value="KAE9244086.1"/>
    <property type="molecule type" value="Genomic_DNA"/>
</dbReference>
<dbReference type="Proteomes" id="UP000440367">
    <property type="component" value="Unassembled WGS sequence"/>
</dbReference>
<feature type="compositionally biased region" description="Polar residues" evidence="1">
    <location>
        <begin position="103"/>
        <end position="112"/>
    </location>
</feature>
<gene>
    <name evidence="8" type="ORF">PF001_g6152</name>
    <name evidence="6" type="ORF">PF002_g7953</name>
    <name evidence="7" type="ORF">PF004_g5688</name>
    <name evidence="5" type="ORF">PF005_g6808</name>
    <name evidence="4" type="ORF">PF006_g5106</name>
    <name evidence="2" type="ORF">PF009_g7317</name>
    <name evidence="3" type="ORF">PF010_g5401</name>
</gene>
<evidence type="ECO:0000313" key="13">
    <source>
        <dbReference type="Proteomes" id="UP000440732"/>
    </source>
</evidence>
<evidence type="ECO:0000256" key="1">
    <source>
        <dbReference type="SAM" id="MobiDB-lite"/>
    </source>
</evidence>
<dbReference type="OrthoDB" id="126582at2759"/>
<dbReference type="Proteomes" id="UP000476176">
    <property type="component" value="Unassembled WGS sequence"/>
</dbReference>
<evidence type="ECO:0000313" key="12">
    <source>
        <dbReference type="Proteomes" id="UP000440367"/>
    </source>
</evidence>
<sequence length="263" mass="28470">MQSKCGIVACLVSDDEELDVTSCTSCTKPVHHMRSNTIHEGGLDVRVCSHGCHDALELQKQPSKSEAVPASHAAPNKRLRGHKGAQPKSKSSAKVKRKHKSENQSQSTAKTTRSNKKNTIKRGARTSNDGGTFGNNAAAASASVSTKNARPNADKRIDKIDKGSSTQKLYGTKSLTVENEQNKKSSLPKRCSDNDMESSEDEQGGSDIGSDGECHVPDTKPTKFYFSPARDLLTEIINIQQYAAEHGSVTDCYDDVTVNLNEH</sequence>
<dbReference type="Proteomes" id="UP000429523">
    <property type="component" value="Unassembled WGS sequence"/>
</dbReference>
<evidence type="ECO:0000313" key="11">
    <source>
        <dbReference type="Proteomes" id="UP000437068"/>
    </source>
</evidence>
<comment type="caution">
    <text evidence="8">The sequence shown here is derived from an EMBL/GenBank/DDBJ whole genome shotgun (WGS) entry which is preliminary data.</text>
</comment>
<feature type="compositionally biased region" description="Polar residues" evidence="1">
    <location>
        <begin position="163"/>
        <end position="179"/>
    </location>
</feature>
<evidence type="ECO:0000313" key="9">
    <source>
        <dbReference type="Proteomes" id="UP000429523"/>
    </source>
</evidence>
<dbReference type="AlphaFoldDB" id="A0A6A4EJG4"/>
<reference evidence="9 10" key="1">
    <citation type="submission" date="2018-08" db="EMBL/GenBank/DDBJ databases">
        <title>Genomic investigation of the strawberry pathogen Phytophthora fragariae indicates pathogenicity is determined by transcriptional variation in three key races.</title>
        <authorList>
            <person name="Adams T.M."/>
            <person name="Armitage A.D."/>
            <person name="Sobczyk M.K."/>
            <person name="Bates H.J."/>
            <person name="Dunwell J.M."/>
            <person name="Nellist C.F."/>
            <person name="Harrison R.J."/>
        </authorList>
    </citation>
    <scope>NUCLEOTIDE SEQUENCE [LARGE SCALE GENOMIC DNA]</scope>
    <source>
        <strain evidence="8 11">A4</strain>
        <strain evidence="6 12">BC-1</strain>
        <strain evidence="7 14">BC-23</strain>
        <strain evidence="5 10">NOV-27</strain>
        <strain evidence="4 13">NOV-5</strain>
        <strain evidence="2 9">NOV-9</strain>
        <strain evidence="3 15">ONT-3</strain>
    </source>
</reference>
<evidence type="ECO:0000313" key="4">
    <source>
        <dbReference type="EMBL" id="KAE9150513.1"/>
    </source>
</evidence>
<protein>
    <submittedName>
        <fullName evidence="8">Uncharacterized protein</fullName>
    </submittedName>
</protein>
<evidence type="ECO:0000313" key="10">
    <source>
        <dbReference type="Proteomes" id="UP000433483"/>
    </source>
</evidence>
<dbReference type="EMBL" id="QXFX01000199">
    <property type="protein sequence ID" value="KAE9126085.1"/>
    <property type="molecule type" value="Genomic_DNA"/>
</dbReference>
<evidence type="ECO:0000313" key="8">
    <source>
        <dbReference type="EMBL" id="KAE9318876.1"/>
    </source>
</evidence>
<dbReference type="Proteomes" id="UP000440732">
    <property type="component" value="Unassembled WGS sequence"/>
</dbReference>
<evidence type="ECO:0000313" key="15">
    <source>
        <dbReference type="Proteomes" id="UP000488956"/>
    </source>
</evidence>
<evidence type="ECO:0000313" key="3">
    <source>
        <dbReference type="EMBL" id="KAE9126085.1"/>
    </source>
</evidence>
<organism evidence="8 11">
    <name type="scientific">Phytophthora fragariae</name>
    <dbReference type="NCBI Taxonomy" id="53985"/>
    <lineage>
        <taxon>Eukaryota</taxon>
        <taxon>Sar</taxon>
        <taxon>Stramenopiles</taxon>
        <taxon>Oomycota</taxon>
        <taxon>Peronosporomycetes</taxon>
        <taxon>Peronosporales</taxon>
        <taxon>Peronosporaceae</taxon>
        <taxon>Phytophthora</taxon>
    </lineage>
</organism>
<feature type="compositionally biased region" description="Basic and acidic residues" evidence="1">
    <location>
        <begin position="152"/>
        <end position="162"/>
    </location>
</feature>
<accession>A0A6A4EJG4</accession>
<feature type="region of interest" description="Disordered" evidence="1">
    <location>
        <begin position="59"/>
        <end position="216"/>
    </location>
</feature>
<name>A0A6A4EJG4_9STRA</name>
<dbReference type="Proteomes" id="UP000437068">
    <property type="component" value="Unassembled WGS sequence"/>
</dbReference>
<feature type="compositionally biased region" description="Low complexity" evidence="1">
    <location>
        <begin position="135"/>
        <end position="149"/>
    </location>
</feature>
<dbReference type="EMBL" id="QXGB01000261">
    <property type="protein sequence ID" value="KAE9222153.1"/>
    <property type="molecule type" value="Genomic_DNA"/>
</dbReference>
<feature type="compositionally biased region" description="Acidic residues" evidence="1">
    <location>
        <begin position="194"/>
        <end position="204"/>
    </location>
</feature>
<dbReference type="EMBL" id="QXGE01000241">
    <property type="protein sequence ID" value="KAE9318876.1"/>
    <property type="molecule type" value="Genomic_DNA"/>
</dbReference>
<feature type="compositionally biased region" description="Basic residues" evidence="1">
    <location>
        <begin position="113"/>
        <end position="124"/>
    </location>
</feature>
<evidence type="ECO:0000313" key="2">
    <source>
        <dbReference type="EMBL" id="KAE8942947.1"/>
    </source>
</evidence>
<keyword evidence="10" id="KW-1185">Reference proteome</keyword>
<evidence type="ECO:0000313" key="7">
    <source>
        <dbReference type="EMBL" id="KAE9244412.1"/>
    </source>
</evidence>
<dbReference type="Proteomes" id="UP000488956">
    <property type="component" value="Unassembled WGS sequence"/>
</dbReference>
<proteinExistence type="predicted"/>
<dbReference type="EMBL" id="QXGC01000218">
    <property type="protein sequence ID" value="KAE9244412.1"/>
    <property type="molecule type" value="Genomic_DNA"/>
</dbReference>
<feature type="compositionally biased region" description="Basic residues" evidence="1">
    <location>
        <begin position="75"/>
        <end position="100"/>
    </location>
</feature>
<evidence type="ECO:0000313" key="5">
    <source>
        <dbReference type="EMBL" id="KAE9222153.1"/>
    </source>
</evidence>